<dbReference type="GO" id="GO:0015977">
    <property type="term" value="P:carbon fixation"/>
    <property type="evidence" value="ECO:0007669"/>
    <property type="project" value="UniProtKB-UniRule"/>
</dbReference>
<keyword evidence="3 6" id="KW-0143">Chaperone</keyword>
<dbReference type="GO" id="GO:0015979">
    <property type="term" value="P:photosynthesis"/>
    <property type="evidence" value="ECO:0007669"/>
    <property type="project" value="UniProtKB-KW"/>
</dbReference>
<evidence type="ECO:0000256" key="2">
    <source>
        <dbReference type="ARBA" id="ARBA00022531"/>
    </source>
</evidence>
<dbReference type="InterPro" id="IPR041358">
    <property type="entry name" value="Raf1_N"/>
</dbReference>
<dbReference type="InterPro" id="IPR046382">
    <property type="entry name" value="Raf1_cyn"/>
</dbReference>
<evidence type="ECO:0000256" key="1">
    <source>
        <dbReference type="ARBA" id="ARBA00022490"/>
    </source>
</evidence>
<comment type="domain">
    <text evidence="6">Has 3 domains, the N-terminal alpha-helical domain, an extended flexible linker and the C-terminal beta-sheet domain. The 2 C-terminal beta-sheet domains are swapped and pack against each other to form the dimer interface.</text>
</comment>
<protein>
    <recommendedName>
        <fullName evidence="5 6">RuBisCO accumulation factor 1</fullName>
    </recommendedName>
</protein>
<dbReference type="Pfam" id="PF18087">
    <property type="entry name" value="RuBisCo_chap_C"/>
    <property type="match status" value="1"/>
</dbReference>
<dbReference type="EMBL" id="JADEXQ010000033">
    <property type="protein sequence ID" value="MBE9030316.1"/>
    <property type="molecule type" value="Genomic_DNA"/>
</dbReference>
<evidence type="ECO:0000259" key="7">
    <source>
        <dbReference type="Pfam" id="PF18087"/>
    </source>
</evidence>
<feature type="domain" description="Rubisco accumulation factor 1 alpha-helical" evidence="8">
    <location>
        <begin position="87"/>
        <end position="192"/>
    </location>
</feature>
<comment type="subunit">
    <text evidence="6">Homodimer. Forms an RbcL(8)-Raf1(8) complex. Forms complexes of many stoichiometries with RbcL with and without RbcS. RbcX and Raf1 can bind simultaneously to RbcL.</text>
</comment>
<dbReference type="InterPro" id="IPR040781">
    <property type="entry name" value="Raf1_HTH"/>
</dbReference>
<comment type="subcellular location">
    <subcellularLocation>
        <location evidence="6">Cytoplasm</location>
    </subcellularLocation>
</comment>
<dbReference type="Proteomes" id="UP000625316">
    <property type="component" value="Unassembled WGS sequence"/>
</dbReference>
<evidence type="ECO:0000313" key="11">
    <source>
        <dbReference type="Proteomes" id="UP000625316"/>
    </source>
</evidence>
<comment type="caution">
    <text evidence="10">The sequence shown here is derived from an EMBL/GenBank/DDBJ whole genome shotgun (WGS) entry which is preliminary data.</text>
</comment>
<evidence type="ECO:0000256" key="4">
    <source>
        <dbReference type="ARBA" id="ARBA00023300"/>
    </source>
</evidence>
<keyword evidence="11" id="KW-1185">Reference proteome</keyword>
<sequence length="360" mass="40125">MVGMPQDSAKLTDEQAQAILLTLRRKEGNWVAWAESCQTLQKSGWNAQQIFEETGFEPIQQNQIMGAAQVYASMVKAGVPEPVEAHFAHRASDVLYEFRVLTPADRAASAEFAFSRQMDRDDAHELARAMKDFSRLSQPPVEFTNHPGDVVAYFSWQAAKHQVDLQARSLLIAKGLKFAQTDTARQQIERLLTDFTAVTKKRMPLLPVYRLDSEEELPRIIPVVGELPLTAAAVQAVPVVTPTEPFGAVQIPSDVDCVPIPGWQVIRTAEDPVVVVATSDQLPTRLEGNVTPILIVLDRAKQEWNADSYFLAAAADDQVSVQWLDEAPRTAALLGKVVLVMRPKKIFDEGYSEEIYQWDE</sequence>
<dbReference type="GO" id="GO:0110102">
    <property type="term" value="P:ribulose bisphosphate carboxylase complex assembly"/>
    <property type="evidence" value="ECO:0007669"/>
    <property type="project" value="UniProtKB-UniRule"/>
</dbReference>
<dbReference type="AlphaFoldDB" id="A0A928Z2F0"/>
<evidence type="ECO:0000256" key="5">
    <source>
        <dbReference type="ARBA" id="ARBA00023859"/>
    </source>
</evidence>
<name>A0A928Z2F0_9CYAN</name>
<dbReference type="Pfam" id="PF18579">
    <property type="entry name" value="Raf1_HTH"/>
    <property type="match status" value="1"/>
</dbReference>
<keyword evidence="2 6" id="KW-0602">Photosynthesis</keyword>
<evidence type="ECO:0000256" key="6">
    <source>
        <dbReference type="HAMAP-Rule" id="MF_00856"/>
    </source>
</evidence>
<gene>
    <name evidence="6" type="primary">raf1</name>
    <name evidence="10" type="ORF">IQ266_11290</name>
</gene>
<keyword evidence="4 6" id="KW-0120">Carbon dioxide fixation</keyword>
<dbReference type="HAMAP" id="MF_00856">
    <property type="entry name" value="Raf1"/>
    <property type="match status" value="1"/>
</dbReference>
<evidence type="ECO:0000259" key="9">
    <source>
        <dbReference type="Pfam" id="PF18579"/>
    </source>
</evidence>
<evidence type="ECO:0000313" key="10">
    <source>
        <dbReference type="EMBL" id="MBE9030316.1"/>
    </source>
</evidence>
<dbReference type="InterPro" id="IPR037494">
    <property type="entry name" value="RAF1"/>
</dbReference>
<comment type="similarity">
    <text evidence="6">Belongs to the RAF family.</text>
</comment>
<dbReference type="PANTHER" id="PTHR35299">
    <property type="entry name" value="RUBISCO ACCUMULATION FACTOR 1"/>
    <property type="match status" value="1"/>
</dbReference>
<evidence type="ECO:0000259" key="8">
    <source>
        <dbReference type="Pfam" id="PF18578"/>
    </source>
</evidence>
<dbReference type="InterPro" id="IPR040858">
    <property type="entry name" value="Raf1_C"/>
</dbReference>
<accession>A0A928Z2F0</accession>
<dbReference type="Pfam" id="PF18578">
    <property type="entry name" value="Raf1_N"/>
    <property type="match status" value="1"/>
</dbReference>
<dbReference type="PANTHER" id="PTHR35299:SF6">
    <property type="entry name" value="RUBISCO ACCUMULATION FACTOR 1"/>
    <property type="match status" value="1"/>
</dbReference>
<evidence type="ECO:0000256" key="3">
    <source>
        <dbReference type="ARBA" id="ARBA00023186"/>
    </source>
</evidence>
<reference evidence="10" key="1">
    <citation type="submission" date="2020-10" db="EMBL/GenBank/DDBJ databases">
        <authorList>
            <person name="Castelo-Branco R."/>
            <person name="Eusebio N."/>
            <person name="Adriana R."/>
            <person name="Vieira A."/>
            <person name="Brugerolle De Fraissinette N."/>
            <person name="Rezende De Castro R."/>
            <person name="Schneider M.P."/>
            <person name="Vasconcelos V."/>
            <person name="Leao P.N."/>
        </authorList>
    </citation>
    <scope>NUCLEOTIDE SEQUENCE</scope>
    <source>
        <strain evidence="10">LEGE 11480</strain>
    </source>
</reference>
<feature type="region of interest" description="N-terminal alpha-helix" evidence="6">
    <location>
        <begin position="13"/>
        <end position="194"/>
    </location>
</feature>
<comment type="caution">
    <text evidence="6">Lacks conserved residue(s) required for the propagation of feature annotation.</text>
</comment>
<feature type="domain" description="Rubisco accumulation factor 1 helix turn helix" evidence="9">
    <location>
        <begin position="16"/>
        <end position="75"/>
    </location>
</feature>
<feature type="domain" description="Rubisco accumulation factor 1 C-terminal" evidence="7">
    <location>
        <begin position="206"/>
        <end position="345"/>
    </location>
</feature>
<organism evidence="10 11">
    <name type="scientific">Romeriopsis navalis LEGE 11480</name>
    <dbReference type="NCBI Taxonomy" id="2777977"/>
    <lineage>
        <taxon>Bacteria</taxon>
        <taxon>Bacillati</taxon>
        <taxon>Cyanobacteriota</taxon>
        <taxon>Cyanophyceae</taxon>
        <taxon>Leptolyngbyales</taxon>
        <taxon>Leptolyngbyaceae</taxon>
        <taxon>Romeriopsis</taxon>
        <taxon>Romeriopsis navalis</taxon>
    </lineage>
</organism>
<dbReference type="GO" id="GO:0005737">
    <property type="term" value="C:cytoplasm"/>
    <property type="evidence" value="ECO:0007669"/>
    <property type="project" value="UniProtKB-SubCell"/>
</dbReference>
<keyword evidence="1 6" id="KW-0963">Cytoplasm</keyword>
<comment type="function">
    <text evidence="6">A major RuBisCO chaperone. Acts after GroEL-GroES chaperonin to fold and/or assemble the large subunit of RuBisCO (ccbL, rbcL). Cooperates with RbcX in RbcL folding, plays the major role in assembly of dimers into RbcL(8)-Raf1(8) intermediate complexes. RbcS replaces Raf1, leading to holoenzyme formation.</text>
</comment>
<proteinExistence type="inferred from homology"/>